<gene>
    <name evidence="1" type="ORF">IAC76_03610</name>
</gene>
<name>A0A9D9DQQ6_9BACT</name>
<proteinExistence type="predicted"/>
<comment type="caution">
    <text evidence="1">The sequence shown here is derived from an EMBL/GenBank/DDBJ whole genome shotgun (WGS) entry which is preliminary data.</text>
</comment>
<dbReference type="Proteomes" id="UP000823632">
    <property type="component" value="Unassembled WGS sequence"/>
</dbReference>
<reference evidence="1" key="1">
    <citation type="submission" date="2020-10" db="EMBL/GenBank/DDBJ databases">
        <authorList>
            <person name="Gilroy R."/>
        </authorList>
    </citation>
    <scope>NUCLEOTIDE SEQUENCE</scope>
    <source>
        <strain evidence="1">10192</strain>
    </source>
</reference>
<evidence type="ECO:0000313" key="1">
    <source>
        <dbReference type="EMBL" id="MBO8430450.1"/>
    </source>
</evidence>
<reference evidence="1" key="2">
    <citation type="journal article" date="2021" name="PeerJ">
        <title>Extensive microbial diversity within the chicken gut microbiome revealed by metagenomics and culture.</title>
        <authorList>
            <person name="Gilroy R."/>
            <person name="Ravi A."/>
            <person name="Getino M."/>
            <person name="Pursley I."/>
            <person name="Horton D.L."/>
            <person name="Alikhan N.F."/>
            <person name="Baker D."/>
            <person name="Gharbi K."/>
            <person name="Hall N."/>
            <person name="Watson M."/>
            <person name="Adriaenssens E.M."/>
            <person name="Foster-Nyarko E."/>
            <person name="Jarju S."/>
            <person name="Secka A."/>
            <person name="Antonio M."/>
            <person name="Oren A."/>
            <person name="Chaudhuri R.R."/>
            <person name="La Ragione R."/>
            <person name="Hildebrand F."/>
            <person name="Pallen M.J."/>
        </authorList>
    </citation>
    <scope>NUCLEOTIDE SEQUENCE</scope>
    <source>
        <strain evidence="1">10192</strain>
    </source>
</reference>
<sequence length="142" mass="16458">MNINKIAYHPNFQAKFIYNEDIMDLTKKEIKTGRQDALCKALDSLDETHKNVRLLLHKENGNYIVRNLYNNNSVVWADKADNSREIMKLSNPFSDSYYRLFSNGIKPTDDRKAGKLAVNVADKYYTDYVPDYHIGKLVDASF</sequence>
<dbReference type="EMBL" id="JADIND010000078">
    <property type="protein sequence ID" value="MBO8430450.1"/>
    <property type="molecule type" value="Genomic_DNA"/>
</dbReference>
<organism evidence="1 2">
    <name type="scientific">Candidatus Scatousia excrementipullorum</name>
    <dbReference type="NCBI Taxonomy" id="2840936"/>
    <lineage>
        <taxon>Bacteria</taxon>
        <taxon>Candidatus Scatousia</taxon>
    </lineage>
</organism>
<protein>
    <submittedName>
        <fullName evidence="1">Uncharacterized protein</fullName>
    </submittedName>
</protein>
<accession>A0A9D9DQQ6</accession>
<dbReference type="AlphaFoldDB" id="A0A9D9DQQ6"/>
<evidence type="ECO:0000313" key="2">
    <source>
        <dbReference type="Proteomes" id="UP000823632"/>
    </source>
</evidence>